<comment type="subunit">
    <text evidence="3 7">The complex is composed of two ATP-binding proteins (PstB), two transmembrane proteins (PstC and PstA) and a solute-binding protein (PstS).</text>
</comment>
<comment type="function">
    <text evidence="1 7">Part of the ABC transporter complex PstSACB involved in phosphate import.</text>
</comment>
<evidence type="ECO:0000256" key="2">
    <source>
        <dbReference type="ARBA" id="ARBA00008725"/>
    </source>
</evidence>
<dbReference type="InterPro" id="IPR050962">
    <property type="entry name" value="Phosphate-bind_PstS"/>
</dbReference>
<dbReference type="PANTHER" id="PTHR42996">
    <property type="entry name" value="PHOSPHATE-BINDING PROTEIN PSTS"/>
    <property type="match status" value="1"/>
</dbReference>
<dbReference type="EMBL" id="CBTJ020000005">
    <property type="protein sequence ID" value="CDI01093.1"/>
    <property type="molecule type" value="Genomic_DNA"/>
</dbReference>
<feature type="signal peptide" evidence="8">
    <location>
        <begin position="1"/>
        <end position="29"/>
    </location>
</feature>
<dbReference type="SUPFAM" id="SSF53850">
    <property type="entry name" value="Periplasmic binding protein-like II"/>
    <property type="match status" value="1"/>
</dbReference>
<keyword evidence="6 7" id="KW-0592">Phosphate transport</keyword>
<dbReference type="NCBIfam" id="TIGR00975">
    <property type="entry name" value="3a0107s03"/>
    <property type="match status" value="1"/>
</dbReference>
<dbReference type="PIRSF" id="PIRSF002756">
    <property type="entry name" value="PstS"/>
    <property type="match status" value="1"/>
</dbReference>
<dbReference type="CDD" id="cd13565">
    <property type="entry name" value="PBP2_PstS"/>
    <property type="match status" value="1"/>
</dbReference>
<comment type="caution">
    <text evidence="10">The sequence shown here is derived from an EMBL/GenBank/DDBJ whole genome shotgun (WGS) entry which is preliminary data.</text>
</comment>
<evidence type="ECO:0000256" key="3">
    <source>
        <dbReference type="ARBA" id="ARBA00011529"/>
    </source>
</evidence>
<evidence type="ECO:0000256" key="8">
    <source>
        <dbReference type="SAM" id="SignalP"/>
    </source>
</evidence>
<dbReference type="InterPro" id="IPR024370">
    <property type="entry name" value="PBP_domain"/>
</dbReference>
<dbReference type="Pfam" id="PF12849">
    <property type="entry name" value="PBP_like_2"/>
    <property type="match status" value="1"/>
</dbReference>
<accession>W6MB58</accession>
<feature type="chain" id="PRO_5004878780" description="Phosphate-binding protein PstS" evidence="8">
    <location>
        <begin position="30"/>
        <end position="351"/>
    </location>
</feature>
<evidence type="ECO:0000256" key="4">
    <source>
        <dbReference type="ARBA" id="ARBA00021889"/>
    </source>
</evidence>
<dbReference type="InterPro" id="IPR005673">
    <property type="entry name" value="ABC_phos-bd_PstS"/>
</dbReference>
<name>W6MB58_9GAMM</name>
<gene>
    <name evidence="10" type="primary">pstS</name>
    <name evidence="10" type="ORF">BN873_1020014</name>
</gene>
<evidence type="ECO:0000313" key="10">
    <source>
        <dbReference type="EMBL" id="CDI01093.1"/>
    </source>
</evidence>
<dbReference type="STRING" id="1400863.BN873_1020014"/>
<evidence type="ECO:0000256" key="1">
    <source>
        <dbReference type="ARBA" id="ARBA00002841"/>
    </source>
</evidence>
<reference evidence="10" key="2">
    <citation type="submission" date="2014-03" db="EMBL/GenBank/DDBJ databases">
        <title>Candidatus Competibacter-lineage genomes retrieved from metagenomes reveal functional metabolic diversity.</title>
        <authorList>
            <person name="McIlroy S.J."/>
            <person name="Albertsen M."/>
            <person name="Andresen E.K."/>
            <person name="Saunders A.M."/>
            <person name="Kristiansen R."/>
            <person name="Stokholm-Bjerregaard M."/>
            <person name="Nielsen K.L."/>
            <person name="Nielsen P.H."/>
        </authorList>
    </citation>
    <scope>NUCLEOTIDE SEQUENCE</scope>
    <source>
        <strain evidence="10">Run_A_D11</strain>
    </source>
</reference>
<dbReference type="Gene3D" id="3.40.190.10">
    <property type="entry name" value="Periplasmic binding protein-like II"/>
    <property type="match status" value="2"/>
</dbReference>
<comment type="similarity">
    <text evidence="2 7">Belongs to the PstS family.</text>
</comment>
<keyword evidence="11" id="KW-1185">Reference proteome</keyword>
<keyword evidence="5 7" id="KW-0813">Transport</keyword>
<dbReference type="GO" id="GO:0042301">
    <property type="term" value="F:phosphate ion binding"/>
    <property type="evidence" value="ECO:0007669"/>
    <property type="project" value="InterPro"/>
</dbReference>
<evidence type="ECO:0000259" key="9">
    <source>
        <dbReference type="Pfam" id="PF12849"/>
    </source>
</evidence>
<dbReference type="GO" id="GO:0043190">
    <property type="term" value="C:ATP-binding cassette (ABC) transporter complex"/>
    <property type="evidence" value="ECO:0007669"/>
    <property type="project" value="InterPro"/>
</dbReference>
<evidence type="ECO:0000256" key="6">
    <source>
        <dbReference type="ARBA" id="ARBA00022592"/>
    </source>
</evidence>
<evidence type="ECO:0000313" key="11">
    <source>
        <dbReference type="Proteomes" id="UP000035760"/>
    </source>
</evidence>
<feature type="domain" description="PBP" evidence="9">
    <location>
        <begin position="30"/>
        <end position="322"/>
    </location>
</feature>
<reference evidence="10" key="1">
    <citation type="submission" date="2013-07" db="EMBL/GenBank/DDBJ databases">
        <authorList>
            <person name="McIlroy S."/>
        </authorList>
    </citation>
    <scope>NUCLEOTIDE SEQUENCE [LARGE SCALE GENOMIC DNA]</scope>
    <source>
        <strain evidence="10">Run_A_D11</strain>
    </source>
</reference>
<dbReference type="GO" id="GO:0035435">
    <property type="term" value="P:phosphate ion transmembrane transport"/>
    <property type="evidence" value="ECO:0007669"/>
    <property type="project" value="InterPro"/>
</dbReference>
<evidence type="ECO:0000256" key="7">
    <source>
        <dbReference type="PIRNR" id="PIRNR002756"/>
    </source>
</evidence>
<dbReference type="Proteomes" id="UP000035760">
    <property type="component" value="Unassembled WGS sequence"/>
</dbReference>
<keyword evidence="8" id="KW-0732">Signal</keyword>
<evidence type="ECO:0000256" key="5">
    <source>
        <dbReference type="ARBA" id="ARBA00022448"/>
    </source>
</evidence>
<organism evidence="10 11">
    <name type="scientific">Candidatus Competibacter denitrificans Run_A_D11</name>
    <dbReference type="NCBI Taxonomy" id="1400863"/>
    <lineage>
        <taxon>Bacteria</taxon>
        <taxon>Pseudomonadati</taxon>
        <taxon>Pseudomonadota</taxon>
        <taxon>Gammaproteobacteria</taxon>
        <taxon>Candidatus Competibacteraceae</taxon>
        <taxon>Candidatus Competibacter</taxon>
    </lineage>
</organism>
<dbReference type="PANTHER" id="PTHR42996:SF1">
    <property type="entry name" value="PHOSPHATE-BINDING PROTEIN PSTS"/>
    <property type="match status" value="1"/>
</dbReference>
<dbReference type="AlphaFoldDB" id="W6MB58"/>
<protein>
    <recommendedName>
        <fullName evidence="4 7">Phosphate-binding protein PstS</fullName>
    </recommendedName>
</protein>
<proteinExistence type="inferred from homology"/>
<sequence length="351" mass="37402">MKRDGGTMHLRTFLAALIGGVSLMSVAFAQTPAAPVTLHGAGATFPAPLYQKWIEVYRKAHPEVAIDYEAVGSGEGVKRFLDNAVDFGASDSAMSDEQIAKAKAGAVLVPATAGAIVLAYNLPDVEGTLKLSREVYADMFLGKIREWNDPRIQALNPEIKLPRQTIALIARQDSSGTTYAMTQHLAAISADWRNGPGIGKTVNWPGVSATARGNEGVAGRIKRSWGSLGYVEYGFAKRLGLPMIHLQNKAGVFIAPDFASAQAALAANVGQIPPNLRVFLPDPDGKDAYPIVTFSWLLLHGQYADAGKRDALKGFVNWALADGQQHSAAEGYIPLPDGVATLARAAVDRVQ</sequence>